<keyword evidence="1" id="KW-0472">Membrane</keyword>
<feature type="transmembrane region" description="Helical" evidence="1">
    <location>
        <begin position="97"/>
        <end position="119"/>
    </location>
</feature>
<keyword evidence="3" id="KW-1185">Reference proteome</keyword>
<accession>A0A4R0NM76</accession>
<keyword evidence="1" id="KW-0812">Transmembrane</keyword>
<proteinExistence type="predicted"/>
<evidence type="ECO:0000313" key="3">
    <source>
        <dbReference type="Proteomes" id="UP000293347"/>
    </source>
</evidence>
<organism evidence="2 3">
    <name type="scientific">Pedobacter psychroterrae</name>
    <dbReference type="NCBI Taxonomy" id="2530453"/>
    <lineage>
        <taxon>Bacteria</taxon>
        <taxon>Pseudomonadati</taxon>
        <taxon>Bacteroidota</taxon>
        <taxon>Sphingobacteriia</taxon>
        <taxon>Sphingobacteriales</taxon>
        <taxon>Sphingobacteriaceae</taxon>
        <taxon>Pedobacter</taxon>
    </lineage>
</organism>
<dbReference type="Proteomes" id="UP000293347">
    <property type="component" value="Unassembled WGS sequence"/>
</dbReference>
<evidence type="ECO:0000256" key="1">
    <source>
        <dbReference type="SAM" id="Phobius"/>
    </source>
</evidence>
<evidence type="ECO:0000313" key="2">
    <source>
        <dbReference type="EMBL" id="TCD01299.1"/>
    </source>
</evidence>
<dbReference type="OrthoDB" id="794066at2"/>
<keyword evidence="1" id="KW-1133">Transmembrane helix</keyword>
<gene>
    <name evidence="2" type="ORF">EZ437_11145</name>
</gene>
<dbReference type="AlphaFoldDB" id="A0A4R0NM76"/>
<sequence>MDKLEEKIESLEQVIEALIGRCRNIEIVVGGLAESEPKDYGETLQSIITLLRRMGQKASLNEVKNSLSQLREKMELNSKKSETIHYHHLDIRSRSRLWWLFAIFITVSASSGSCISMLIRNHQLSTDAEKYRVVRAFYPLQSKQLDEAYHNNSEGLLAVADSLLQLPEPKKKEE</sequence>
<comment type="caution">
    <text evidence="2">The sequence shown here is derived from an EMBL/GenBank/DDBJ whole genome shotgun (WGS) entry which is preliminary data.</text>
</comment>
<protein>
    <submittedName>
        <fullName evidence="2">Uncharacterized protein</fullName>
    </submittedName>
</protein>
<name>A0A4R0NM76_9SPHI</name>
<reference evidence="2 3" key="1">
    <citation type="submission" date="2019-02" db="EMBL/GenBank/DDBJ databases">
        <title>Pedobacter sp. RP-1-14 sp. nov., isolated from Arctic soil.</title>
        <authorList>
            <person name="Dahal R.H."/>
        </authorList>
    </citation>
    <scope>NUCLEOTIDE SEQUENCE [LARGE SCALE GENOMIC DNA]</scope>
    <source>
        <strain evidence="2 3">RP-1-14</strain>
    </source>
</reference>
<dbReference type="RefSeq" id="WP_131595990.1">
    <property type="nucleotide sequence ID" value="NZ_SJSL01000002.1"/>
</dbReference>
<dbReference type="EMBL" id="SJSL01000002">
    <property type="protein sequence ID" value="TCD01299.1"/>
    <property type="molecule type" value="Genomic_DNA"/>
</dbReference>